<gene>
    <name evidence="2" type="ORF">GCM10011573_16850</name>
</gene>
<reference evidence="3" key="1">
    <citation type="journal article" date="2019" name="Int. J. Syst. Evol. Microbiol.">
        <title>The Global Catalogue of Microorganisms (GCM) 10K type strain sequencing project: providing services to taxonomists for standard genome sequencing and annotation.</title>
        <authorList>
            <consortium name="The Broad Institute Genomics Platform"/>
            <consortium name="The Broad Institute Genome Sequencing Center for Infectious Disease"/>
            <person name="Wu L."/>
            <person name="Ma J."/>
        </authorList>
    </citation>
    <scope>NUCLEOTIDE SEQUENCE [LARGE SCALE GENOMIC DNA]</scope>
    <source>
        <strain evidence="3">CGMCC 1.15942</strain>
    </source>
</reference>
<dbReference type="RefSeq" id="WP_088269545.1">
    <property type="nucleotide sequence ID" value="NZ_BMKI01000002.1"/>
</dbReference>
<dbReference type="Proteomes" id="UP000630615">
    <property type="component" value="Unassembled WGS sequence"/>
</dbReference>
<evidence type="ECO:0000313" key="2">
    <source>
        <dbReference type="EMBL" id="GGC87846.1"/>
    </source>
</evidence>
<proteinExistence type="predicted"/>
<organism evidence="2 3">
    <name type="scientific">Enterococcus wangshanyuanii</name>
    <dbReference type="NCBI Taxonomy" id="2005703"/>
    <lineage>
        <taxon>Bacteria</taxon>
        <taxon>Bacillati</taxon>
        <taxon>Bacillota</taxon>
        <taxon>Bacilli</taxon>
        <taxon>Lactobacillales</taxon>
        <taxon>Enterococcaceae</taxon>
        <taxon>Enterococcus</taxon>
    </lineage>
</organism>
<dbReference type="EMBL" id="BMKI01000002">
    <property type="protein sequence ID" value="GGC87846.1"/>
    <property type="molecule type" value="Genomic_DNA"/>
</dbReference>
<feature type="region of interest" description="Disordered" evidence="1">
    <location>
        <begin position="54"/>
        <end position="111"/>
    </location>
</feature>
<protein>
    <submittedName>
        <fullName evidence="2">Uncharacterized protein</fullName>
    </submittedName>
</protein>
<keyword evidence="3" id="KW-1185">Reference proteome</keyword>
<accession>A0ABQ1P221</accession>
<feature type="compositionally biased region" description="Acidic residues" evidence="1">
    <location>
        <begin position="55"/>
        <end position="68"/>
    </location>
</feature>
<comment type="caution">
    <text evidence="2">The sequence shown here is derived from an EMBL/GenBank/DDBJ whole genome shotgun (WGS) entry which is preliminary data.</text>
</comment>
<name>A0ABQ1P221_9ENTE</name>
<evidence type="ECO:0000256" key="1">
    <source>
        <dbReference type="SAM" id="MobiDB-lite"/>
    </source>
</evidence>
<sequence>MGQYKVLCDFYDSKDNDRLYHRGESYPHETSNADEKRIKELGTENNAIGIKLIDLPDDFKDEVELNPEEDNKTSEVESDKKKKTGNKKSKKEDAESAAEEEQPEAAGDAKE</sequence>
<feature type="region of interest" description="Disordered" evidence="1">
    <location>
        <begin position="16"/>
        <end position="40"/>
    </location>
</feature>
<feature type="compositionally biased region" description="Basic and acidic residues" evidence="1">
    <location>
        <begin position="69"/>
        <end position="80"/>
    </location>
</feature>
<evidence type="ECO:0000313" key="3">
    <source>
        <dbReference type="Proteomes" id="UP000630615"/>
    </source>
</evidence>